<dbReference type="InterPro" id="IPR012341">
    <property type="entry name" value="6hp_glycosidase-like_sf"/>
</dbReference>
<name>A0A328UGI2_9FIRM</name>
<comment type="caution">
    <text evidence="1">The sequence shown here is derived from an EMBL/GenBank/DDBJ whole genome shotgun (WGS) entry which is preliminary data.</text>
</comment>
<dbReference type="InterPro" id="IPR008928">
    <property type="entry name" value="6-hairpin_glycosidase_sf"/>
</dbReference>
<dbReference type="AlphaFoldDB" id="A0A328UGI2"/>
<dbReference type="InterPro" id="IPR008313">
    <property type="entry name" value="GH125"/>
</dbReference>
<evidence type="ECO:0000313" key="1">
    <source>
        <dbReference type="EMBL" id="RAQ30171.1"/>
    </source>
</evidence>
<protein>
    <submittedName>
        <fullName evidence="1">Metal-independent alpha-mannosidase</fullName>
    </submittedName>
</protein>
<sequence>MNIAIPEILTQRAADLKHYYEAHYPSLASLAEPCFLNTIQTTVKQLEDGSYFVITGDIPAMWLRDSAAQVKPYVQYANGSPELQQILEGIIAKQAACVCIDPYANAFNESASGVGAKDDTLLDTRVWERKYEVDSLCAPLYLSYEYWKTTGKTSIFSMTFYDMLRKIHSLFTLEQNHKHSSYYFRRTGCPHSDTLPWRGMGRPVNVTGMTWSGFRPSDDTCKFGYLIPSNMMAKVALGYGREILEIVYRDNDLAQKYADLAEEIYWGIEDYGIVRHPKYGDIYAYETDGFGNYNLMDDANSPSLLAMPYLGYCGKNDMRYQNTRRFILSADNPYYVEGKLAKGVGSPHTPAGHVWPIGIVMQALTSDSREEILSCLDMLSKTHAGTNFMHESFDPNRPENFTREWFAWANTLFAQLLNTLMDNHFFN</sequence>
<evidence type="ECO:0000313" key="2">
    <source>
        <dbReference type="Proteomes" id="UP000249377"/>
    </source>
</evidence>
<dbReference type="SUPFAM" id="SSF48208">
    <property type="entry name" value="Six-hairpin glycosidases"/>
    <property type="match status" value="1"/>
</dbReference>
<dbReference type="PIRSF" id="PIRSF028846">
    <property type="entry name" value="UCP028846"/>
    <property type="match status" value="1"/>
</dbReference>
<dbReference type="GO" id="GO:0005975">
    <property type="term" value="P:carbohydrate metabolic process"/>
    <property type="evidence" value="ECO:0007669"/>
    <property type="project" value="InterPro"/>
</dbReference>
<dbReference type="RefSeq" id="WP_112331368.1">
    <property type="nucleotide sequence ID" value="NZ_QLYR01000001.1"/>
</dbReference>
<dbReference type="PANTHER" id="PTHR31047:SF0">
    <property type="entry name" value="MEIOTICALLY UP-REGULATED GENE 157 PROTEIN"/>
    <property type="match status" value="1"/>
</dbReference>
<gene>
    <name evidence="1" type="ORF">DPQ25_01285</name>
</gene>
<keyword evidence="2" id="KW-1185">Reference proteome</keyword>
<dbReference type="SMART" id="SM01149">
    <property type="entry name" value="DUF1237"/>
    <property type="match status" value="1"/>
</dbReference>
<accession>A0A328UGI2</accession>
<dbReference type="PANTHER" id="PTHR31047">
    <property type="entry name" value="MEIOTICALLY UP-REGULATED GENE 157 PROTEIN"/>
    <property type="match status" value="1"/>
</dbReference>
<dbReference type="Pfam" id="PF06824">
    <property type="entry name" value="Glyco_hydro_125"/>
    <property type="match status" value="1"/>
</dbReference>
<organism evidence="1 2">
    <name type="scientific">Hydrogeniiclostridium mannosilyticum</name>
    <dbReference type="NCBI Taxonomy" id="2764322"/>
    <lineage>
        <taxon>Bacteria</taxon>
        <taxon>Bacillati</taxon>
        <taxon>Bacillota</taxon>
        <taxon>Clostridia</taxon>
        <taxon>Eubacteriales</taxon>
        <taxon>Acutalibacteraceae</taxon>
        <taxon>Hydrogeniiclostridium</taxon>
    </lineage>
</organism>
<dbReference type="EMBL" id="QLYR01000001">
    <property type="protein sequence ID" value="RAQ30171.1"/>
    <property type="molecule type" value="Genomic_DNA"/>
</dbReference>
<proteinExistence type="predicted"/>
<dbReference type="Gene3D" id="1.50.10.10">
    <property type="match status" value="1"/>
</dbReference>
<reference evidence="1 2" key="1">
    <citation type="submission" date="2018-06" db="EMBL/GenBank/DDBJ databases">
        <title>Noncontiguous genome sequence of Ruminococcaceae bacterium ASD2818.</title>
        <authorList>
            <person name="Chaplin A.V."/>
            <person name="Sokolova S.R."/>
            <person name="Kochetkova T.O."/>
            <person name="Goltsov A.Y."/>
            <person name="Trofimov D.Y."/>
            <person name="Efimov B.A."/>
        </authorList>
    </citation>
    <scope>NUCLEOTIDE SEQUENCE [LARGE SCALE GENOMIC DNA]</scope>
    <source>
        <strain evidence="1 2">ASD2818</strain>
    </source>
</reference>
<dbReference type="Proteomes" id="UP000249377">
    <property type="component" value="Unassembled WGS sequence"/>
</dbReference>